<sequence length="994" mass="106046">MAEVDVLSATSASDKDLDYVEGNIDQGSETASEAPAESVMSEPVEKLDEQESAENGLVQHDIPPEVPVPIPTHADVTSEHEAESPKGAEKDNSAAGVNPKAVTPVKSGVGKSNGSTAISNSATGAGAAKVPAKAPLPSSTRPTGTVKKSTSASAASNATAKPTMSKPAPPPSRRASLAPSSKPPAVRSALSSSVNTKPPIASATSAPRASVTSPTNGDAKTSAAARPRASVSDVAAKRSSITSRQSLSSSTAAKPVALSAAAPKTASRTASVSHTKPSKSSPSISSIREVRGEDGKVIEDLQNKLKESGEALKAKADSISDLEGQIGHLEASLEAAKAEAEAKDVILSELEGSKTALEAQLKEARETLSKLQTEQEEAVSKLTAVQEELENARSSLVLQQELVQTLQEQIQTQGNDLALLKVNDSQSAEDFQAASLEHESLLKVQADLSAIQEEIVALKAAHDTALEEVLAKSHAVEEELKEKTISFEGLVAQIAEMKAEKEENANKVSELEIEILELKESQETAEDERLTFALKIQTLEEVVVKAHAAAQRIEDDYKAKEAESSARAEQISASHENAVQAAAQAQAELVIQLETLKADLNEAKADNEHARAEAFATADAHSAALQEAEQNYLNKQSELSAEIQRITAELEGQEAKYNAKVDDVKAEHDKLLQEAFERAKSEASEIHKQDLAEVRGGFDQTAAQLQANHDSTIESLRAEHAEILETQSKSFEKQISKLSLELKATQDDLVKSKAALEASKTDIENLTNQRDAARAAGEASPDPSSELSAEVTRLAQELSNSKDDLSTVTDQLNLTKESIVAMTANHAAELEEAAKARAEETTKLRSAHDAEISLIVTQKSELSMQISDLQGELATVKATLEAEPTAPKGNGSVPQSPGVFREELQRMHEAHNLKMNDLIAQHEKEMKVIKEERNNSLQSAREADERCSAKAMELHLLESESEENGDEITRYVKFFGFKGFVGSMIALVAIYAFV</sequence>
<proteinExistence type="predicted"/>
<dbReference type="Proteomes" id="UP001163835">
    <property type="component" value="Unassembled WGS sequence"/>
</dbReference>
<evidence type="ECO:0000313" key="1">
    <source>
        <dbReference type="EMBL" id="KAJ3816079.1"/>
    </source>
</evidence>
<reference evidence="1" key="1">
    <citation type="submission" date="2022-09" db="EMBL/GenBank/DDBJ databases">
        <title>A Global Phylogenomic Analysis of the Shiitake Genus Lentinula.</title>
        <authorList>
            <consortium name="DOE Joint Genome Institute"/>
            <person name="Sierra-Patev S."/>
            <person name="Min B."/>
            <person name="Naranjo-Ortiz M."/>
            <person name="Looney B."/>
            <person name="Konkel Z."/>
            <person name="Slot J.C."/>
            <person name="Sakamoto Y."/>
            <person name="Steenwyk J.L."/>
            <person name="Rokas A."/>
            <person name="Carro J."/>
            <person name="Camarero S."/>
            <person name="Ferreira P."/>
            <person name="Molpeceres G."/>
            <person name="Ruiz-Duenas F.J."/>
            <person name="Serrano A."/>
            <person name="Henrissat B."/>
            <person name="Drula E."/>
            <person name="Hughes K.W."/>
            <person name="Mata J.L."/>
            <person name="Ishikawa N.K."/>
            <person name="Vargas-Isla R."/>
            <person name="Ushijima S."/>
            <person name="Smith C.A."/>
            <person name="Ahrendt S."/>
            <person name="Andreopoulos W."/>
            <person name="He G."/>
            <person name="Labutti K."/>
            <person name="Lipzen A."/>
            <person name="Ng V."/>
            <person name="Riley R."/>
            <person name="Sandor L."/>
            <person name="Barry K."/>
            <person name="Martinez A.T."/>
            <person name="Xiao Y."/>
            <person name="Gibbons J.G."/>
            <person name="Terashima K."/>
            <person name="Grigoriev I.V."/>
            <person name="Hibbett D.S."/>
        </authorList>
    </citation>
    <scope>NUCLEOTIDE SEQUENCE</scope>
    <source>
        <strain evidence="1">TMI1499</strain>
    </source>
</reference>
<comment type="caution">
    <text evidence="1">The sequence shown here is derived from an EMBL/GenBank/DDBJ whole genome shotgun (WGS) entry which is preliminary data.</text>
</comment>
<name>A0ACC1UGK1_9AGAR</name>
<protein>
    <submittedName>
        <fullName evidence="1">Uncharacterized protein</fullName>
    </submittedName>
</protein>
<dbReference type="EMBL" id="MU794944">
    <property type="protein sequence ID" value="KAJ3816079.1"/>
    <property type="molecule type" value="Genomic_DNA"/>
</dbReference>
<keyword evidence="2" id="KW-1185">Reference proteome</keyword>
<accession>A0ACC1UGK1</accession>
<gene>
    <name evidence="1" type="ORF">F5876DRAFT_71560</name>
</gene>
<organism evidence="1 2">
    <name type="scientific">Lentinula aff. lateritia</name>
    <dbReference type="NCBI Taxonomy" id="2804960"/>
    <lineage>
        <taxon>Eukaryota</taxon>
        <taxon>Fungi</taxon>
        <taxon>Dikarya</taxon>
        <taxon>Basidiomycota</taxon>
        <taxon>Agaricomycotina</taxon>
        <taxon>Agaricomycetes</taxon>
        <taxon>Agaricomycetidae</taxon>
        <taxon>Agaricales</taxon>
        <taxon>Marasmiineae</taxon>
        <taxon>Omphalotaceae</taxon>
        <taxon>Lentinula</taxon>
    </lineage>
</organism>
<evidence type="ECO:0000313" key="2">
    <source>
        <dbReference type="Proteomes" id="UP001163835"/>
    </source>
</evidence>